<organism evidence="1 2">
    <name type="scientific">Hermanssonia centrifuga</name>
    <dbReference type="NCBI Taxonomy" id="98765"/>
    <lineage>
        <taxon>Eukaryota</taxon>
        <taxon>Fungi</taxon>
        <taxon>Dikarya</taxon>
        <taxon>Basidiomycota</taxon>
        <taxon>Agaricomycotina</taxon>
        <taxon>Agaricomycetes</taxon>
        <taxon>Polyporales</taxon>
        <taxon>Meruliaceae</taxon>
        <taxon>Hermanssonia</taxon>
    </lineage>
</organism>
<keyword evidence="2" id="KW-1185">Reference proteome</keyword>
<dbReference type="EMBL" id="MLYV02001161">
    <property type="protein sequence ID" value="PSR72505.1"/>
    <property type="molecule type" value="Genomic_DNA"/>
</dbReference>
<comment type="caution">
    <text evidence="1">The sequence shown here is derived from an EMBL/GenBank/DDBJ whole genome shotgun (WGS) entry which is preliminary data.</text>
</comment>
<sequence>MESNFGGGDKVGGVGNVGLAAIVSGEDTGRSVGMLEVEDLGLVLKVPEKRSAGQPE</sequence>
<evidence type="ECO:0000313" key="1">
    <source>
        <dbReference type="EMBL" id="PSR72505.1"/>
    </source>
</evidence>
<gene>
    <name evidence="1" type="ORF">PHLCEN_2v11628</name>
</gene>
<dbReference type="Proteomes" id="UP000186601">
    <property type="component" value="Unassembled WGS sequence"/>
</dbReference>
<protein>
    <submittedName>
        <fullName evidence="1">Uncharacterized protein</fullName>
    </submittedName>
</protein>
<name>A0A2R6NJD7_9APHY</name>
<dbReference type="AlphaFoldDB" id="A0A2R6NJD7"/>
<reference evidence="1 2" key="1">
    <citation type="submission" date="2018-02" db="EMBL/GenBank/DDBJ databases">
        <title>Genome sequence of the basidiomycete white-rot fungus Phlebia centrifuga.</title>
        <authorList>
            <person name="Granchi Z."/>
            <person name="Peng M."/>
            <person name="de Vries R.P."/>
            <person name="Hilden K."/>
            <person name="Makela M.R."/>
            <person name="Grigoriev I."/>
            <person name="Riley R."/>
        </authorList>
    </citation>
    <scope>NUCLEOTIDE SEQUENCE [LARGE SCALE GENOMIC DNA]</scope>
    <source>
        <strain evidence="1 2">FBCC195</strain>
    </source>
</reference>
<evidence type="ECO:0000313" key="2">
    <source>
        <dbReference type="Proteomes" id="UP000186601"/>
    </source>
</evidence>
<accession>A0A2R6NJD7</accession>
<proteinExistence type="predicted"/>